<dbReference type="PANTHER" id="PTHR32071">
    <property type="entry name" value="TRANSCRIPTIONAL REGULATORY PROTEIN"/>
    <property type="match status" value="1"/>
</dbReference>
<dbReference type="PROSITE" id="PS50045">
    <property type="entry name" value="SIGMA54_INTERACT_4"/>
    <property type="match status" value="1"/>
</dbReference>
<evidence type="ECO:0000256" key="5">
    <source>
        <dbReference type="ARBA" id="ARBA00023163"/>
    </source>
</evidence>
<keyword evidence="3" id="KW-0805">Transcription regulation</keyword>
<evidence type="ECO:0000259" key="7">
    <source>
        <dbReference type="PROSITE" id="PS50045"/>
    </source>
</evidence>
<evidence type="ECO:0000256" key="2">
    <source>
        <dbReference type="ARBA" id="ARBA00022840"/>
    </source>
</evidence>
<dbReference type="RefSeq" id="WP_227118800.1">
    <property type="nucleotide sequence ID" value="NZ_LT598928.1"/>
</dbReference>
<dbReference type="PROSITE" id="PS00688">
    <property type="entry name" value="SIGMA54_INTERACT_3"/>
    <property type="match status" value="1"/>
</dbReference>
<dbReference type="InterPro" id="IPR025662">
    <property type="entry name" value="Sigma_54_int_dom_ATP-bd_1"/>
</dbReference>
<keyword evidence="1" id="KW-0547">Nucleotide-binding</keyword>
<dbReference type="InterPro" id="IPR011006">
    <property type="entry name" value="CheY-like_superfamily"/>
</dbReference>
<dbReference type="InterPro" id="IPR025944">
    <property type="entry name" value="Sigma_54_int_dom_CS"/>
</dbReference>
<dbReference type="Gene3D" id="3.40.50.2300">
    <property type="match status" value="1"/>
</dbReference>
<dbReference type="InterPro" id="IPR003593">
    <property type="entry name" value="AAA+_ATPase"/>
</dbReference>
<dbReference type="PROSITE" id="PS00675">
    <property type="entry name" value="SIGMA54_INTERACT_1"/>
    <property type="match status" value="1"/>
</dbReference>
<dbReference type="AlphaFoldDB" id="A0A212JUQ8"/>
<dbReference type="InterPro" id="IPR058031">
    <property type="entry name" value="AAA_lid_NorR"/>
</dbReference>
<feature type="domain" description="Sigma-54 factor interaction" evidence="7">
    <location>
        <begin position="136"/>
        <end position="365"/>
    </location>
</feature>
<keyword evidence="5" id="KW-0804">Transcription</keyword>
<evidence type="ECO:0000259" key="8">
    <source>
        <dbReference type="PROSITE" id="PS50110"/>
    </source>
</evidence>
<dbReference type="GO" id="GO:0003677">
    <property type="term" value="F:DNA binding"/>
    <property type="evidence" value="ECO:0007669"/>
    <property type="project" value="UniProtKB-KW"/>
</dbReference>
<dbReference type="CDD" id="cd00009">
    <property type="entry name" value="AAA"/>
    <property type="match status" value="1"/>
</dbReference>
<proteinExistence type="predicted"/>
<dbReference type="InterPro" id="IPR002078">
    <property type="entry name" value="Sigma_54_int"/>
</dbReference>
<dbReference type="GO" id="GO:0005524">
    <property type="term" value="F:ATP binding"/>
    <property type="evidence" value="ECO:0007669"/>
    <property type="project" value="UniProtKB-KW"/>
</dbReference>
<keyword evidence="6" id="KW-0597">Phosphoprotein</keyword>
<reference evidence="9" key="1">
    <citation type="submission" date="2016-04" db="EMBL/GenBank/DDBJ databases">
        <authorList>
            <person name="Evans L.H."/>
            <person name="Alamgir A."/>
            <person name="Owens N."/>
            <person name="Weber N.D."/>
            <person name="Virtaneva K."/>
            <person name="Barbian K."/>
            <person name="Babar A."/>
            <person name="Rosenke K."/>
        </authorList>
    </citation>
    <scope>NUCLEOTIDE SEQUENCE</scope>
    <source>
        <strain evidence="9">92-2</strain>
    </source>
</reference>
<feature type="domain" description="Response regulatory" evidence="8">
    <location>
        <begin position="3"/>
        <end position="116"/>
    </location>
</feature>
<dbReference type="PANTHER" id="PTHR32071:SF113">
    <property type="entry name" value="ALGINATE BIOSYNTHESIS TRANSCRIPTIONAL REGULATORY PROTEIN ALGB"/>
    <property type="match status" value="1"/>
</dbReference>
<dbReference type="SMART" id="SM00448">
    <property type="entry name" value="REC"/>
    <property type="match status" value="1"/>
</dbReference>
<dbReference type="CDD" id="cd00156">
    <property type="entry name" value="REC"/>
    <property type="match status" value="1"/>
</dbReference>
<dbReference type="SUPFAM" id="SSF52540">
    <property type="entry name" value="P-loop containing nucleoside triphosphate hydrolases"/>
    <property type="match status" value="1"/>
</dbReference>
<evidence type="ECO:0000256" key="4">
    <source>
        <dbReference type="ARBA" id="ARBA00023125"/>
    </source>
</evidence>
<sequence>MAKVLVVDDEGLMRTMVQVVCNRMGHETLLAASIQEALRMVSEPVDVVLLDVWLPDGNGLEYQADFAHLPGAPDVVVITGNGDGDNAEAALRSGAWEFLTKPLQMRDIEQCLRQILQFRQNRTPVSEALDVDSGHILGSGPGMSRALKLLAQAAKSEVNVLLLGETGVGKELFARALFRNSARAARPFITVDCASLPETLVESHLFGHSRGAFTGADRAREGLLLAADKGTLFLDEVGDLPQPMQGVFLRALEQRRFRPVGEVREVSSDFRLVAATNKNLEHMAKENSFRADLLYRLQGLTIVIPPLRERLDEIPALARQAIARFCLGSDQPEKTLSNEALDVLLEYAWPGNVRELIHCLERACLTAGKSDLILPAHLPTRMRVDSVRRRMGQGAVPPGKENGVLHGSDGAGITTQENGFLVNDALGQKPPSLREWKSQAEKAYVRQVWDMCAEDVRKASEVAGISRGHWYELMKKNGL</sequence>
<organism evidence="9">
    <name type="scientific">uncultured Desulfovibrio sp</name>
    <dbReference type="NCBI Taxonomy" id="167968"/>
    <lineage>
        <taxon>Bacteria</taxon>
        <taxon>Pseudomonadati</taxon>
        <taxon>Thermodesulfobacteriota</taxon>
        <taxon>Desulfovibrionia</taxon>
        <taxon>Desulfovibrionales</taxon>
        <taxon>Desulfovibrionaceae</taxon>
        <taxon>Desulfovibrio</taxon>
        <taxon>environmental samples</taxon>
    </lineage>
</organism>
<dbReference type="Pfam" id="PF25601">
    <property type="entry name" value="AAA_lid_14"/>
    <property type="match status" value="1"/>
</dbReference>
<dbReference type="PROSITE" id="PS00676">
    <property type="entry name" value="SIGMA54_INTERACT_2"/>
    <property type="match status" value="1"/>
</dbReference>
<keyword evidence="4" id="KW-0238">DNA-binding</keyword>
<gene>
    <name evidence="9" type="ORF">KM92DES2_11737</name>
</gene>
<evidence type="ECO:0000256" key="1">
    <source>
        <dbReference type="ARBA" id="ARBA00022741"/>
    </source>
</evidence>
<dbReference type="SMART" id="SM00382">
    <property type="entry name" value="AAA"/>
    <property type="match status" value="1"/>
</dbReference>
<keyword evidence="2" id="KW-0067">ATP-binding</keyword>
<feature type="modified residue" description="4-aspartylphosphate" evidence="6">
    <location>
        <position position="51"/>
    </location>
</feature>
<name>A0A212JUQ8_9BACT</name>
<dbReference type="PROSITE" id="PS50110">
    <property type="entry name" value="RESPONSE_REGULATORY"/>
    <property type="match status" value="1"/>
</dbReference>
<evidence type="ECO:0000313" key="9">
    <source>
        <dbReference type="EMBL" id="SBW03005.1"/>
    </source>
</evidence>
<dbReference type="InterPro" id="IPR001789">
    <property type="entry name" value="Sig_transdc_resp-reg_receiver"/>
</dbReference>
<dbReference type="Gene3D" id="1.10.10.60">
    <property type="entry name" value="Homeodomain-like"/>
    <property type="match status" value="1"/>
</dbReference>
<dbReference type="Pfam" id="PF00158">
    <property type="entry name" value="Sigma54_activat"/>
    <property type="match status" value="1"/>
</dbReference>
<dbReference type="Gene3D" id="3.40.50.300">
    <property type="entry name" value="P-loop containing nucleotide triphosphate hydrolases"/>
    <property type="match status" value="1"/>
</dbReference>
<dbReference type="GO" id="GO:0000160">
    <property type="term" value="P:phosphorelay signal transduction system"/>
    <property type="evidence" value="ECO:0007669"/>
    <property type="project" value="InterPro"/>
</dbReference>
<evidence type="ECO:0000256" key="3">
    <source>
        <dbReference type="ARBA" id="ARBA00023015"/>
    </source>
</evidence>
<evidence type="ECO:0000256" key="6">
    <source>
        <dbReference type="PROSITE-ProRule" id="PRU00169"/>
    </source>
</evidence>
<dbReference type="GO" id="GO:0006355">
    <property type="term" value="P:regulation of DNA-templated transcription"/>
    <property type="evidence" value="ECO:0007669"/>
    <property type="project" value="InterPro"/>
</dbReference>
<dbReference type="SUPFAM" id="SSF52172">
    <property type="entry name" value="CheY-like"/>
    <property type="match status" value="1"/>
</dbReference>
<dbReference type="Pfam" id="PF00072">
    <property type="entry name" value="Response_reg"/>
    <property type="match status" value="1"/>
</dbReference>
<protein>
    <submittedName>
        <fullName evidence="9">Putative two component, sigma54 specific, transcriptional regulator, Fis family</fullName>
    </submittedName>
</protein>
<dbReference type="FunFam" id="3.40.50.300:FF:000006">
    <property type="entry name" value="DNA-binding transcriptional regulator NtrC"/>
    <property type="match status" value="1"/>
</dbReference>
<dbReference type="EMBL" id="FLUP01000001">
    <property type="protein sequence ID" value="SBW03005.1"/>
    <property type="molecule type" value="Genomic_DNA"/>
</dbReference>
<dbReference type="InterPro" id="IPR027417">
    <property type="entry name" value="P-loop_NTPase"/>
</dbReference>
<dbReference type="InterPro" id="IPR025943">
    <property type="entry name" value="Sigma_54_int_dom_ATP-bd_2"/>
</dbReference>
<accession>A0A212JUQ8</accession>
<dbReference type="Gene3D" id="1.10.8.60">
    <property type="match status" value="1"/>
</dbReference>